<dbReference type="InterPro" id="IPR050557">
    <property type="entry name" value="RTX_toxin/Mannuronan_C5-epim"/>
</dbReference>
<dbReference type="EMBL" id="CAXAMM010028315">
    <property type="protein sequence ID" value="CAK9062562.1"/>
    <property type="molecule type" value="Genomic_DNA"/>
</dbReference>
<evidence type="ECO:0000256" key="1">
    <source>
        <dbReference type="ARBA" id="ARBA00004613"/>
    </source>
</evidence>
<dbReference type="Proteomes" id="UP001642464">
    <property type="component" value="Unassembled WGS sequence"/>
</dbReference>
<dbReference type="InterPro" id="IPR011049">
    <property type="entry name" value="Serralysin-like_metalloprot_C"/>
</dbReference>
<feature type="non-terminal residue" evidence="3">
    <location>
        <position position="246"/>
    </location>
</feature>
<dbReference type="Pfam" id="PF00353">
    <property type="entry name" value="HemolysinCabind"/>
    <property type="match status" value="3"/>
</dbReference>
<organism evidence="3 4">
    <name type="scientific">Durusdinium trenchii</name>
    <dbReference type="NCBI Taxonomy" id="1381693"/>
    <lineage>
        <taxon>Eukaryota</taxon>
        <taxon>Sar</taxon>
        <taxon>Alveolata</taxon>
        <taxon>Dinophyceae</taxon>
        <taxon>Suessiales</taxon>
        <taxon>Symbiodiniaceae</taxon>
        <taxon>Durusdinium</taxon>
    </lineage>
</organism>
<evidence type="ECO:0000313" key="4">
    <source>
        <dbReference type="Proteomes" id="UP001642464"/>
    </source>
</evidence>
<name>A0ABP0NFJ7_9DINO</name>
<evidence type="ECO:0000256" key="2">
    <source>
        <dbReference type="ARBA" id="ARBA00022525"/>
    </source>
</evidence>
<reference evidence="3 4" key="1">
    <citation type="submission" date="2024-02" db="EMBL/GenBank/DDBJ databases">
        <authorList>
            <person name="Chen Y."/>
            <person name="Shah S."/>
            <person name="Dougan E. K."/>
            <person name="Thang M."/>
            <person name="Chan C."/>
        </authorList>
    </citation>
    <scope>NUCLEOTIDE SEQUENCE [LARGE SCALE GENOMIC DNA]</scope>
</reference>
<accession>A0ABP0NFJ7</accession>
<evidence type="ECO:0000313" key="3">
    <source>
        <dbReference type="EMBL" id="CAK9062562.1"/>
    </source>
</evidence>
<keyword evidence="4" id="KW-1185">Reference proteome</keyword>
<dbReference type="PANTHER" id="PTHR38340">
    <property type="entry name" value="S-LAYER PROTEIN"/>
    <property type="match status" value="1"/>
</dbReference>
<comment type="subcellular location">
    <subcellularLocation>
        <location evidence="1">Secreted</location>
    </subcellularLocation>
</comment>
<dbReference type="PANTHER" id="PTHR38340:SF1">
    <property type="entry name" value="S-LAYER PROTEIN"/>
    <property type="match status" value="1"/>
</dbReference>
<proteinExistence type="predicted"/>
<dbReference type="PRINTS" id="PR00313">
    <property type="entry name" value="CABNDNGRPT"/>
</dbReference>
<comment type="caution">
    <text evidence="3">The sequence shown here is derived from an EMBL/GenBank/DDBJ whole genome shotgun (WGS) entry which is preliminary data.</text>
</comment>
<sequence>MTDYTLRGTSGHDFLRAWLPGSHYIHAGSGNDEVVGSNYGDLIYGYYGNDVIYTGTGDDTVYGGGGDDNLVLSAGDDYLHGGTGSDFVSLAYAKDSVTADLNAGYVRSTIGDRANIGNNTINYIENVIGSKYKDVVYGNSSANVVYGGGGNDHIQLRGGNDKAYGGEGNDTFIEGAGNDFYSGGAGFDKLMLDYYDPADGKGAWLDVTKGTLQSRGGDLDIGFNRFQGIERFDLTHGDDIVDSSDH</sequence>
<dbReference type="InterPro" id="IPR001343">
    <property type="entry name" value="Hemolysn_Ca-bd"/>
</dbReference>
<dbReference type="SUPFAM" id="SSF51120">
    <property type="entry name" value="beta-Roll"/>
    <property type="match status" value="1"/>
</dbReference>
<gene>
    <name evidence="3" type="ORF">SCF082_LOCUS32569</name>
</gene>
<keyword evidence="2" id="KW-0964">Secreted</keyword>
<protein>
    <submittedName>
        <fullName evidence="3">Bifunctional hemolysin/adenylate cyclase (AC-HLY) (ACT) (Cyclolysin) [Cleaved into: Calmodulin-sensitive adenylate cyclase (ATP pyrophosphate-lyase) (Adenylyl cyclase)</fullName>
    </submittedName>
</protein>
<dbReference type="Gene3D" id="2.150.10.10">
    <property type="entry name" value="Serralysin-like metalloprotease, C-terminal"/>
    <property type="match status" value="2"/>
</dbReference>